<comment type="caution">
    <text evidence="1">The sequence shown here is derived from an EMBL/GenBank/DDBJ whole genome shotgun (WGS) entry which is preliminary data.</text>
</comment>
<name>A0A2A4WZI3_9GAMM</name>
<dbReference type="AlphaFoldDB" id="A0A2A4WZI3"/>
<gene>
    <name evidence="1" type="ORF">COB20_12350</name>
</gene>
<reference evidence="2" key="1">
    <citation type="submission" date="2017-08" db="EMBL/GenBank/DDBJ databases">
        <title>A dynamic microbial community with high functional redundancy inhabits the cold, oxic subseafloor aquifer.</title>
        <authorList>
            <person name="Tully B.J."/>
            <person name="Wheat C.G."/>
            <person name="Glazer B.T."/>
            <person name="Huber J.A."/>
        </authorList>
    </citation>
    <scope>NUCLEOTIDE SEQUENCE [LARGE SCALE GENOMIC DNA]</scope>
</reference>
<dbReference type="EMBL" id="NVUL01000070">
    <property type="protein sequence ID" value="PCI75654.1"/>
    <property type="molecule type" value="Genomic_DNA"/>
</dbReference>
<organism evidence="1 2">
    <name type="scientific">SAR86 cluster bacterium</name>
    <dbReference type="NCBI Taxonomy" id="2030880"/>
    <lineage>
        <taxon>Bacteria</taxon>
        <taxon>Pseudomonadati</taxon>
        <taxon>Pseudomonadota</taxon>
        <taxon>Gammaproteobacteria</taxon>
        <taxon>SAR86 cluster</taxon>
    </lineage>
</organism>
<dbReference type="Proteomes" id="UP000218767">
    <property type="component" value="Unassembled WGS sequence"/>
</dbReference>
<evidence type="ECO:0000313" key="1">
    <source>
        <dbReference type="EMBL" id="PCI75654.1"/>
    </source>
</evidence>
<evidence type="ECO:0000313" key="2">
    <source>
        <dbReference type="Proteomes" id="UP000218767"/>
    </source>
</evidence>
<protein>
    <submittedName>
        <fullName evidence="1">Uncharacterized protein</fullName>
    </submittedName>
</protein>
<sequence>MKKRLTAALLIFLAGPIGSVYGQSEPLLDSLDELALSRVFLNDQLNRFGSLDSRLLEPLEQLADQLMLLNQFDEAHALLDRAMQIARVEDGLYTETQRPLLEKKIENFTNRGDWDSARESMEYLLWLYTKKSVSLDQVLIDGLLELSRAHQRALAEDDSFWQGYHFRQSSRIRWIALGVAETLWGKTDERLVPIIYEQLRQYHLQTIALWRGGSTSYSLRQVAPGSNIMRDRSDVNESFYLTGMGLVDNLYSIYAESESRDPEAIAMTNVYLADWHILYSQPEVAAETYRQAYQEMLAAGVDATLANEFFSQPMVIPDTEFYPSVEAAVAAQRNRMVTVGDGNPDTYLSFSEWSAALPNVRSPIPSNAADREAADSNFALFSFSLAGVNKVSRWYSHRFSSTVSMIQQAELLAHYLESPPEEGQLLEKLNSLTFRPKLVDGGLQQATGRLKYHLANDAPSASFSGLP</sequence>
<accession>A0A2A4WZI3</accession>
<proteinExistence type="predicted"/>